<feature type="transmembrane region" description="Helical" evidence="6">
    <location>
        <begin position="80"/>
        <end position="97"/>
    </location>
</feature>
<feature type="transmembrane region" description="Helical" evidence="6">
    <location>
        <begin position="48"/>
        <end position="68"/>
    </location>
</feature>
<feature type="transmembrane region" description="Helical" evidence="6">
    <location>
        <begin position="109"/>
        <end position="128"/>
    </location>
</feature>
<comment type="similarity">
    <text evidence="2">Belongs to the EamA transporter family.</text>
</comment>
<feature type="domain" description="EamA" evidence="7">
    <location>
        <begin position="164"/>
        <end position="300"/>
    </location>
</feature>
<dbReference type="PANTHER" id="PTHR32322">
    <property type="entry name" value="INNER MEMBRANE TRANSPORTER"/>
    <property type="match status" value="1"/>
</dbReference>
<feature type="transmembrane region" description="Helical" evidence="6">
    <location>
        <begin position="16"/>
        <end position="36"/>
    </location>
</feature>
<evidence type="ECO:0000256" key="5">
    <source>
        <dbReference type="ARBA" id="ARBA00023136"/>
    </source>
</evidence>
<dbReference type="OrthoDB" id="4167046at2"/>
<feature type="transmembrane region" description="Helical" evidence="6">
    <location>
        <begin position="193"/>
        <end position="215"/>
    </location>
</feature>
<dbReference type="KEGG" id="ccah:DWG20_07535"/>
<evidence type="ECO:0000256" key="3">
    <source>
        <dbReference type="ARBA" id="ARBA00022692"/>
    </source>
</evidence>
<feature type="transmembrane region" description="Helical" evidence="6">
    <location>
        <begin position="167"/>
        <end position="186"/>
    </location>
</feature>
<feature type="transmembrane region" description="Helical" evidence="6">
    <location>
        <begin position="283"/>
        <end position="303"/>
    </location>
</feature>
<dbReference type="PANTHER" id="PTHR32322:SF2">
    <property type="entry name" value="EAMA DOMAIN-CONTAINING PROTEIN"/>
    <property type="match status" value="1"/>
</dbReference>
<dbReference type="SUPFAM" id="SSF103481">
    <property type="entry name" value="Multidrug resistance efflux transporter EmrE"/>
    <property type="match status" value="2"/>
</dbReference>
<dbReference type="Proteomes" id="UP000254537">
    <property type="component" value="Chromosome"/>
</dbReference>
<evidence type="ECO:0000256" key="4">
    <source>
        <dbReference type="ARBA" id="ARBA00022989"/>
    </source>
</evidence>
<keyword evidence="3 6" id="KW-0812">Transmembrane</keyword>
<feature type="transmembrane region" description="Helical" evidence="6">
    <location>
        <begin position="258"/>
        <end position="277"/>
    </location>
</feature>
<evidence type="ECO:0000256" key="1">
    <source>
        <dbReference type="ARBA" id="ARBA00004141"/>
    </source>
</evidence>
<dbReference type="InterPro" id="IPR050638">
    <property type="entry name" value="AA-Vitamin_Transporters"/>
</dbReference>
<dbReference type="GO" id="GO:0016020">
    <property type="term" value="C:membrane"/>
    <property type="evidence" value="ECO:0007669"/>
    <property type="project" value="UniProtKB-SubCell"/>
</dbReference>
<dbReference type="Pfam" id="PF00892">
    <property type="entry name" value="EamA"/>
    <property type="match status" value="2"/>
</dbReference>
<dbReference type="RefSeq" id="WP_115433226.1">
    <property type="nucleotide sequence ID" value="NZ_CP031337.1"/>
</dbReference>
<keyword evidence="5 6" id="KW-0472">Membrane</keyword>
<feature type="transmembrane region" description="Helical" evidence="6">
    <location>
        <begin position="135"/>
        <end position="152"/>
    </location>
</feature>
<name>A0A345Y5T9_9NEIS</name>
<dbReference type="InterPro" id="IPR000620">
    <property type="entry name" value="EamA_dom"/>
</dbReference>
<comment type="subcellular location">
    <subcellularLocation>
        <location evidence="1">Membrane</location>
        <topology evidence="1">Multi-pass membrane protein</topology>
    </subcellularLocation>
</comment>
<dbReference type="AlphaFoldDB" id="A0A345Y5T9"/>
<proteinExistence type="inferred from homology"/>
<evidence type="ECO:0000313" key="8">
    <source>
        <dbReference type="EMBL" id="AXK39291.1"/>
    </source>
</evidence>
<evidence type="ECO:0000259" key="7">
    <source>
        <dbReference type="Pfam" id="PF00892"/>
    </source>
</evidence>
<dbReference type="EMBL" id="CP031337">
    <property type="protein sequence ID" value="AXK39291.1"/>
    <property type="molecule type" value="Genomic_DNA"/>
</dbReference>
<keyword evidence="4 6" id="KW-1133">Transmembrane helix</keyword>
<organism evidence="8 9">
    <name type="scientific">Crenobacter cavernae</name>
    <dbReference type="NCBI Taxonomy" id="2290923"/>
    <lineage>
        <taxon>Bacteria</taxon>
        <taxon>Pseudomonadati</taxon>
        <taxon>Pseudomonadota</taxon>
        <taxon>Betaproteobacteria</taxon>
        <taxon>Neisseriales</taxon>
        <taxon>Neisseriaceae</taxon>
        <taxon>Crenobacter</taxon>
    </lineage>
</organism>
<evidence type="ECO:0000313" key="9">
    <source>
        <dbReference type="Proteomes" id="UP000254537"/>
    </source>
</evidence>
<feature type="transmembrane region" description="Helical" evidence="6">
    <location>
        <begin position="221"/>
        <end position="246"/>
    </location>
</feature>
<evidence type="ECO:0000256" key="6">
    <source>
        <dbReference type="SAM" id="Phobius"/>
    </source>
</evidence>
<reference evidence="8 9" key="1">
    <citation type="submission" date="2018-07" db="EMBL/GenBank/DDBJ databases">
        <title>Crenobacter cavernae sp. nov., isolated from a karst cave.</title>
        <authorList>
            <person name="Zhu H."/>
        </authorList>
    </citation>
    <scope>NUCLEOTIDE SEQUENCE [LARGE SCALE GENOMIC DNA]</scope>
    <source>
        <strain evidence="8 9">K1W11S-77</strain>
    </source>
</reference>
<feature type="domain" description="EamA" evidence="7">
    <location>
        <begin position="15"/>
        <end position="149"/>
    </location>
</feature>
<sequence length="305" mass="32294">MTSATLAAPVTSNRTAYFLLMLAALFWSGNFVLARAMHAAIPPFTLAFARWGIALLVLLPLGLKPLLAERALWRPYWRRIVVLALLGITGFNSLVYVGLQSTSATNGVLLNSFIPILIVLIGALGFGLKVGVRQALAIAVSFAGVLTIVAHGEPSRLLSLQINPGDALVFAAMACWAVYTLLLRAVPPSISRVGLLTLLVALGLAALLPFCVWEWSRGAAVAFTPATLATFLYMGTLPSVAAYYFYNFGVARVGAARAGTFIHLMPAFGALLSTLFLGEAIAAYHLVGIGLILAGVALATRVARR</sequence>
<accession>A0A345Y5T9</accession>
<evidence type="ECO:0000256" key="2">
    <source>
        <dbReference type="ARBA" id="ARBA00007362"/>
    </source>
</evidence>
<dbReference type="InterPro" id="IPR037185">
    <property type="entry name" value="EmrE-like"/>
</dbReference>
<gene>
    <name evidence="8" type="ORF">DWG20_07535</name>
</gene>
<protein>
    <submittedName>
        <fullName evidence="8">DMT family transporter</fullName>
    </submittedName>
</protein>